<dbReference type="GO" id="GO:0016757">
    <property type="term" value="F:glycosyltransferase activity"/>
    <property type="evidence" value="ECO:0007669"/>
    <property type="project" value="UniProtKB-KW"/>
</dbReference>
<protein>
    <submittedName>
        <fullName evidence="6">Glycosyl transferase</fullName>
    </submittedName>
</protein>
<organism evidence="6 7">
    <name type="scientific">Candidatus Chloroploca asiatica</name>
    <dbReference type="NCBI Taxonomy" id="1506545"/>
    <lineage>
        <taxon>Bacteria</taxon>
        <taxon>Bacillati</taxon>
        <taxon>Chloroflexota</taxon>
        <taxon>Chloroflexia</taxon>
        <taxon>Chloroflexales</taxon>
        <taxon>Chloroflexineae</taxon>
        <taxon>Oscillochloridaceae</taxon>
        <taxon>Candidatus Chloroploca</taxon>
    </lineage>
</organism>
<keyword evidence="4 6" id="KW-0808">Transferase</keyword>
<evidence type="ECO:0000259" key="5">
    <source>
        <dbReference type="Pfam" id="PF00535"/>
    </source>
</evidence>
<dbReference type="InterPro" id="IPR029044">
    <property type="entry name" value="Nucleotide-diphossugar_trans"/>
</dbReference>
<evidence type="ECO:0000313" key="7">
    <source>
        <dbReference type="Proteomes" id="UP000220922"/>
    </source>
</evidence>
<dbReference type="EMBL" id="LYXE01000127">
    <property type="protein sequence ID" value="PDV97632.1"/>
    <property type="molecule type" value="Genomic_DNA"/>
</dbReference>
<accession>A0A2H3L3B7</accession>
<dbReference type="PANTHER" id="PTHR43179">
    <property type="entry name" value="RHAMNOSYLTRANSFERASE WBBL"/>
    <property type="match status" value="1"/>
</dbReference>
<comment type="similarity">
    <text evidence="2">Belongs to the glycosyltransferase 2 family.</text>
</comment>
<keyword evidence="3" id="KW-0328">Glycosyltransferase</keyword>
<dbReference type="OrthoDB" id="147150at2"/>
<feature type="domain" description="Glycosyltransferase 2-like" evidence="5">
    <location>
        <begin position="11"/>
        <end position="179"/>
    </location>
</feature>
<proteinExistence type="inferred from homology"/>
<dbReference type="Gene3D" id="3.90.550.10">
    <property type="entry name" value="Spore Coat Polysaccharide Biosynthesis Protein SpsA, Chain A"/>
    <property type="match status" value="1"/>
</dbReference>
<dbReference type="SUPFAM" id="SSF53448">
    <property type="entry name" value="Nucleotide-diphospho-sugar transferases"/>
    <property type="match status" value="1"/>
</dbReference>
<evidence type="ECO:0000313" key="6">
    <source>
        <dbReference type="EMBL" id="PDV97632.1"/>
    </source>
</evidence>
<comment type="pathway">
    <text evidence="1">Cell wall biogenesis; cell wall polysaccharide biosynthesis.</text>
</comment>
<dbReference type="Proteomes" id="UP000220922">
    <property type="component" value="Unassembled WGS sequence"/>
</dbReference>
<gene>
    <name evidence="6" type="ORF">A9Q02_04035</name>
</gene>
<reference evidence="6" key="1">
    <citation type="submission" date="2016-05" db="EMBL/GenBank/DDBJ databases">
        <authorList>
            <person name="Lavstsen T."/>
            <person name="Jespersen J.S."/>
        </authorList>
    </citation>
    <scope>NUCLEOTIDE SEQUENCE [LARGE SCALE GENOMIC DNA]</scope>
    <source>
        <strain evidence="6">B7-9</strain>
    </source>
</reference>
<dbReference type="Pfam" id="PF00535">
    <property type="entry name" value="Glycos_transf_2"/>
    <property type="match status" value="1"/>
</dbReference>
<evidence type="ECO:0000256" key="3">
    <source>
        <dbReference type="ARBA" id="ARBA00022676"/>
    </source>
</evidence>
<dbReference type="InterPro" id="IPR001173">
    <property type="entry name" value="Glyco_trans_2-like"/>
</dbReference>
<evidence type="ECO:0000256" key="4">
    <source>
        <dbReference type="ARBA" id="ARBA00022679"/>
    </source>
</evidence>
<evidence type="ECO:0000256" key="2">
    <source>
        <dbReference type="ARBA" id="ARBA00006739"/>
    </source>
</evidence>
<dbReference type="AlphaFoldDB" id="A0A2H3L3B7"/>
<dbReference type="PANTHER" id="PTHR43179:SF12">
    <property type="entry name" value="GALACTOFURANOSYLTRANSFERASE GLFT2"/>
    <property type="match status" value="1"/>
</dbReference>
<name>A0A2H3L3B7_9CHLR</name>
<sequence>MTTSSPCLVDIIIPTRNRGALVDTTITSIRACYGVNWQLWVLDQSDDDRTEQCVLRHCAEDDRVHYVRTASRGISAARNAGCARCTAPLILFTDDDCRVEPAWAMMMAAELVKPAIWAVFGRVLPETLTELNQAVVVASGGILATKVSTERRLYVRSRLDLSFGHGASMGVRREALQRIGGFDELLGVGAPLRSWEDRDFGYRIISAGGQIVYTPAAVIYHRQWRDWDAVRNAFRQYGLGAGAATGKYMRCGDLVGAALLAEWIIGQGGRQALSSILKWRSLAKLRVALGQFVYPWYGLLLSFRYPIDRTHCCYRASDVIDHVDLLQP</sequence>
<keyword evidence="7" id="KW-1185">Reference proteome</keyword>
<comment type="caution">
    <text evidence="6">The sequence shown here is derived from an EMBL/GenBank/DDBJ whole genome shotgun (WGS) entry which is preliminary data.</text>
</comment>
<evidence type="ECO:0000256" key="1">
    <source>
        <dbReference type="ARBA" id="ARBA00004776"/>
    </source>
</evidence>
<dbReference type="RefSeq" id="WP_097654260.1">
    <property type="nucleotide sequence ID" value="NZ_LYXE01000127.1"/>
</dbReference>